<protein>
    <submittedName>
        <fullName evidence="1">Uncharacterized protein</fullName>
    </submittedName>
</protein>
<reference evidence="1 2" key="1">
    <citation type="submission" date="2017-11" db="EMBL/GenBank/DDBJ databases">
        <title>Evolution of Phototrophy in the Chloroflexi Phylum Driven by Horizontal Gene Transfer.</title>
        <authorList>
            <person name="Ward L.M."/>
            <person name="Hemp J."/>
            <person name="Shih P.M."/>
            <person name="Mcglynn S.E."/>
            <person name="Fischer W."/>
        </authorList>
    </citation>
    <scope>NUCLEOTIDE SEQUENCE [LARGE SCALE GENOMIC DNA]</scope>
    <source>
        <strain evidence="1">JP3_13</strain>
    </source>
</reference>
<dbReference type="Proteomes" id="UP000229681">
    <property type="component" value="Unassembled WGS sequence"/>
</dbReference>
<feature type="non-terminal residue" evidence="1">
    <location>
        <position position="62"/>
    </location>
</feature>
<evidence type="ECO:0000313" key="1">
    <source>
        <dbReference type="EMBL" id="PJF35474.1"/>
    </source>
</evidence>
<sequence>MTEQTSNPRDLDSALTSARQTLAILRSQAQSRRMDAAFFESRLKSVEDVLEKLAADRLKSSQ</sequence>
<evidence type="ECO:0000313" key="2">
    <source>
        <dbReference type="Proteomes" id="UP000229681"/>
    </source>
</evidence>
<dbReference type="EMBL" id="PGTM01000151">
    <property type="protein sequence ID" value="PJF35474.1"/>
    <property type="molecule type" value="Genomic_DNA"/>
</dbReference>
<organism evidence="1 2">
    <name type="scientific">Candidatus Thermofonsia Clade 1 bacterium</name>
    <dbReference type="NCBI Taxonomy" id="2364210"/>
    <lineage>
        <taxon>Bacteria</taxon>
        <taxon>Bacillati</taxon>
        <taxon>Chloroflexota</taxon>
        <taxon>Candidatus Thermofontia</taxon>
        <taxon>Candidatus Thermofonsia Clade 1</taxon>
    </lineage>
</organism>
<comment type="caution">
    <text evidence="1">The sequence shown here is derived from an EMBL/GenBank/DDBJ whole genome shotgun (WGS) entry which is preliminary data.</text>
</comment>
<dbReference type="AlphaFoldDB" id="A0A2M8PD56"/>
<name>A0A2M8PD56_9CHLR</name>
<accession>A0A2M8PD56</accession>
<gene>
    <name evidence="1" type="ORF">CUN49_10420</name>
</gene>
<proteinExistence type="predicted"/>